<comment type="similarity">
    <text evidence="1">Belongs to the type-I restriction system S methylase family.</text>
</comment>
<dbReference type="Pfam" id="PF01420">
    <property type="entry name" value="Methylase_S"/>
    <property type="match status" value="2"/>
</dbReference>
<feature type="domain" description="Type I restriction modification DNA specificity" evidence="5">
    <location>
        <begin position="187"/>
        <end position="364"/>
    </location>
</feature>
<keyword evidence="6" id="KW-0255">Endonuclease</keyword>
<evidence type="ECO:0000256" key="3">
    <source>
        <dbReference type="ARBA" id="ARBA00023125"/>
    </source>
</evidence>
<dbReference type="GO" id="GO:0009307">
    <property type="term" value="P:DNA restriction-modification system"/>
    <property type="evidence" value="ECO:0007669"/>
    <property type="project" value="UniProtKB-KW"/>
</dbReference>
<dbReference type="InterPro" id="IPR052021">
    <property type="entry name" value="Type-I_RS_S_subunit"/>
</dbReference>
<evidence type="ECO:0000313" key="6">
    <source>
        <dbReference type="EMBL" id="MUG70594.1"/>
    </source>
</evidence>
<keyword evidence="2" id="KW-0680">Restriction system</keyword>
<name>A0A7X2Z942_9BACL</name>
<dbReference type="CDD" id="cd17253">
    <property type="entry name" value="RMtype1_S_Eco933I-TRD2-CR2_like"/>
    <property type="match status" value="1"/>
</dbReference>
<organism evidence="6 7">
    <name type="scientific">Paenibacillus validus</name>
    <dbReference type="NCBI Taxonomy" id="44253"/>
    <lineage>
        <taxon>Bacteria</taxon>
        <taxon>Bacillati</taxon>
        <taxon>Bacillota</taxon>
        <taxon>Bacilli</taxon>
        <taxon>Bacillales</taxon>
        <taxon>Paenibacillaceae</taxon>
        <taxon>Paenibacillus</taxon>
    </lineage>
</organism>
<protein>
    <submittedName>
        <fullName evidence="6">Restriction endonuclease subunit S</fullName>
    </submittedName>
</protein>
<sequence>MPKYRFEDIAFNITQKRKPTSDDMKTYIGLEHLDSGSLSVTRWGSNVPIKGDKLIMQKGDILFGKRNAYLRRAAIAPHDGLFSAHGMILRPNEKVISRKFFPFFISSDYFFDAAIRISVGSLSPTINWSALKELEFMLPDMNEQEKLADLLWAANNTKEAYKKLLYLTDELVKSQFIEMFGDPVDNPKGWIKAPLGECAETRLGKMLDAKKQTGEFQYPYLANYNVQWFRFDLTNLNKMDFNDKDRIEFALQKGDLLVCEGGEVGRTAIWNEEIKECYFQKALHRIRCNPEKLVPEFLAYMFFLRANINGFQDIVGKSTIPHLTGVKLKKLEVILPAISLQNKFANFVQQADKSKFELKRNIDNLEIAIKTLNVEVFG</sequence>
<evidence type="ECO:0000313" key="7">
    <source>
        <dbReference type="Proteomes" id="UP000450917"/>
    </source>
</evidence>
<dbReference type="Gene3D" id="3.90.220.20">
    <property type="entry name" value="DNA methylase specificity domains"/>
    <property type="match status" value="2"/>
</dbReference>
<keyword evidence="3" id="KW-0238">DNA-binding</keyword>
<dbReference type="Proteomes" id="UP000450917">
    <property type="component" value="Unassembled WGS sequence"/>
</dbReference>
<keyword evidence="4" id="KW-0175">Coiled coil</keyword>
<dbReference type="AlphaFoldDB" id="A0A7X2Z942"/>
<dbReference type="InterPro" id="IPR044946">
    <property type="entry name" value="Restrct_endonuc_typeI_TRD_sf"/>
</dbReference>
<gene>
    <name evidence="6" type="ORF">GNP93_07855</name>
</gene>
<feature type="coiled-coil region" evidence="4">
    <location>
        <begin position="348"/>
        <end position="375"/>
    </location>
</feature>
<dbReference type="PANTHER" id="PTHR30408">
    <property type="entry name" value="TYPE-1 RESTRICTION ENZYME ECOKI SPECIFICITY PROTEIN"/>
    <property type="match status" value="1"/>
</dbReference>
<keyword evidence="7" id="KW-1185">Reference proteome</keyword>
<evidence type="ECO:0000256" key="2">
    <source>
        <dbReference type="ARBA" id="ARBA00022747"/>
    </source>
</evidence>
<feature type="domain" description="Type I restriction modification DNA specificity" evidence="5">
    <location>
        <begin position="42"/>
        <end position="156"/>
    </location>
</feature>
<dbReference type="GO" id="GO:0003677">
    <property type="term" value="F:DNA binding"/>
    <property type="evidence" value="ECO:0007669"/>
    <property type="project" value="UniProtKB-KW"/>
</dbReference>
<dbReference type="PANTHER" id="PTHR30408:SF12">
    <property type="entry name" value="TYPE I RESTRICTION ENZYME MJAVIII SPECIFICITY SUBUNIT"/>
    <property type="match status" value="1"/>
</dbReference>
<keyword evidence="6" id="KW-0378">Hydrolase</keyword>
<comment type="caution">
    <text evidence="6">The sequence shown here is derived from an EMBL/GenBank/DDBJ whole genome shotgun (WGS) entry which is preliminary data.</text>
</comment>
<evidence type="ECO:0000259" key="5">
    <source>
        <dbReference type="Pfam" id="PF01420"/>
    </source>
</evidence>
<evidence type="ECO:0000256" key="4">
    <source>
        <dbReference type="SAM" id="Coils"/>
    </source>
</evidence>
<dbReference type="InterPro" id="IPR000055">
    <property type="entry name" value="Restrct_endonuc_typeI_TRD"/>
</dbReference>
<keyword evidence="6" id="KW-0540">Nuclease</keyword>
<reference evidence="6 7" key="1">
    <citation type="submission" date="2019-11" db="EMBL/GenBank/DDBJ databases">
        <title>Draft genome sequences of five Paenibacillus species of dairy origin.</title>
        <authorList>
            <person name="Olajide A.M."/>
            <person name="Chen S."/>
            <person name="Lapointe G."/>
        </authorList>
    </citation>
    <scope>NUCLEOTIDE SEQUENCE [LARGE SCALE GENOMIC DNA]</scope>
    <source>
        <strain evidence="6 7">2CS3</strain>
    </source>
</reference>
<proteinExistence type="inferred from homology"/>
<dbReference type="SUPFAM" id="SSF116734">
    <property type="entry name" value="DNA methylase specificity domain"/>
    <property type="match status" value="2"/>
</dbReference>
<dbReference type="GO" id="GO:0004519">
    <property type="term" value="F:endonuclease activity"/>
    <property type="evidence" value="ECO:0007669"/>
    <property type="project" value="UniProtKB-KW"/>
</dbReference>
<evidence type="ECO:0000256" key="1">
    <source>
        <dbReference type="ARBA" id="ARBA00010923"/>
    </source>
</evidence>
<dbReference type="RefSeq" id="WP_155614391.1">
    <property type="nucleotide sequence ID" value="NZ_WNZX01000005.1"/>
</dbReference>
<dbReference type="EMBL" id="WNZX01000005">
    <property type="protein sequence ID" value="MUG70594.1"/>
    <property type="molecule type" value="Genomic_DNA"/>
</dbReference>
<accession>A0A7X2Z942</accession>